<dbReference type="AlphaFoldDB" id="A0A0V1IFT4"/>
<dbReference type="Proteomes" id="UP000054826">
    <property type="component" value="Unassembled WGS sequence"/>
</dbReference>
<evidence type="ECO:0000313" key="2">
    <source>
        <dbReference type="EMBL" id="KRZ27602.1"/>
    </source>
</evidence>
<dbReference type="EMBL" id="JYDS01000198">
    <property type="protein sequence ID" value="KRZ21643.1"/>
    <property type="molecule type" value="Genomic_DNA"/>
</dbReference>
<comment type="caution">
    <text evidence="1">The sequence shown here is derived from an EMBL/GenBank/DDBJ whole genome shotgun (WGS) entry which is preliminary data.</text>
</comment>
<accession>A0A0V1IFT4</accession>
<evidence type="ECO:0000313" key="3">
    <source>
        <dbReference type="Proteomes" id="UP000054805"/>
    </source>
</evidence>
<evidence type="ECO:0000313" key="4">
    <source>
        <dbReference type="Proteomes" id="UP000054826"/>
    </source>
</evidence>
<dbReference type="Proteomes" id="UP000054805">
    <property type="component" value="Unassembled WGS sequence"/>
</dbReference>
<organism evidence="1 3">
    <name type="scientific">Trichinella pseudospiralis</name>
    <name type="common">Parasitic roundworm</name>
    <dbReference type="NCBI Taxonomy" id="6337"/>
    <lineage>
        <taxon>Eukaryota</taxon>
        <taxon>Metazoa</taxon>
        <taxon>Ecdysozoa</taxon>
        <taxon>Nematoda</taxon>
        <taxon>Enoplea</taxon>
        <taxon>Dorylaimia</taxon>
        <taxon>Trichinellida</taxon>
        <taxon>Trichinellidae</taxon>
        <taxon>Trichinella</taxon>
    </lineage>
</organism>
<evidence type="ECO:0000313" key="1">
    <source>
        <dbReference type="EMBL" id="KRZ21643.1"/>
    </source>
</evidence>
<name>A0A0V1IFT4_TRIPS</name>
<dbReference type="EMBL" id="JYDV01000164">
    <property type="protein sequence ID" value="KRZ27602.1"/>
    <property type="molecule type" value="Genomic_DNA"/>
</dbReference>
<protein>
    <submittedName>
        <fullName evidence="1">Uncharacterized protein</fullName>
    </submittedName>
</protein>
<reference evidence="3 4" key="1">
    <citation type="submission" date="2015-01" db="EMBL/GenBank/DDBJ databases">
        <title>Evolution of Trichinella species and genotypes.</title>
        <authorList>
            <person name="Korhonen P.K."/>
            <person name="Edoardo P."/>
            <person name="Giuseppe L.R."/>
            <person name="Gasser R.B."/>
        </authorList>
    </citation>
    <scope>NUCLEOTIDE SEQUENCE [LARGE SCALE GENOMIC DNA]</scope>
    <source>
        <strain evidence="2">ISS176</strain>
        <strain evidence="1">ISS588</strain>
    </source>
</reference>
<gene>
    <name evidence="1" type="ORF">T4B_10694</name>
    <name evidence="2" type="ORF">T4C_8482</name>
</gene>
<sequence>MIHLGYASEVNEVNFLPFSNPPFASPFLIFFSPIRKMPAPHWPDQQFTAVTQFASRMQLGKKGRRQSKMQGLLYSKRCVSHVGH</sequence>
<proteinExistence type="predicted"/>
<keyword evidence="3" id="KW-1185">Reference proteome</keyword>